<name>A0A7I7XWJ6_9MYCO</name>
<feature type="transmembrane region" description="Helical" evidence="5">
    <location>
        <begin position="87"/>
        <end position="108"/>
    </location>
</feature>
<evidence type="ECO:0000256" key="4">
    <source>
        <dbReference type="ARBA" id="ARBA00023136"/>
    </source>
</evidence>
<evidence type="ECO:0000259" key="6">
    <source>
        <dbReference type="Pfam" id="PF13515"/>
    </source>
</evidence>
<reference evidence="7" key="2">
    <citation type="submission" date="2020-02" db="EMBL/GenBank/DDBJ databases">
        <authorList>
            <person name="Matsumoto Y."/>
            <person name="Motooka D."/>
            <person name="Nakamura S."/>
        </authorList>
    </citation>
    <scope>NUCLEOTIDE SEQUENCE</scope>
    <source>
        <strain evidence="7">JCM 13671</strain>
    </source>
</reference>
<gene>
    <name evidence="7" type="ORF">MCNF_22220</name>
</gene>
<dbReference type="Proteomes" id="UP000466931">
    <property type="component" value="Chromosome"/>
</dbReference>
<keyword evidence="3 5" id="KW-1133">Transmembrane helix</keyword>
<dbReference type="Pfam" id="PF13515">
    <property type="entry name" value="FUSC_2"/>
    <property type="match status" value="1"/>
</dbReference>
<proteinExistence type="predicted"/>
<dbReference type="InterPro" id="IPR049453">
    <property type="entry name" value="Memb_transporter_dom"/>
</dbReference>
<evidence type="ECO:0000313" key="7">
    <source>
        <dbReference type="EMBL" id="BBZ33617.1"/>
    </source>
</evidence>
<evidence type="ECO:0000256" key="5">
    <source>
        <dbReference type="SAM" id="Phobius"/>
    </source>
</evidence>
<evidence type="ECO:0000313" key="8">
    <source>
        <dbReference type="Proteomes" id="UP000466931"/>
    </source>
</evidence>
<keyword evidence="4 5" id="KW-0472">Membrane</keyword>
<organism evidence="7 8">
    <name type="scientific">Mycolicibacterium confluentis</name>
    <dbReference type="NCBI Taxonomy" id="28047"/>
    <lineage>
        <taxon>Bacteria</taxon>
        <taxon>Bacillati</taxon>
        <taxon>Actinomycetota</taxon>
        <taxon>Actinomycetes</taxon>
        <taxon>Mycobacteriales</taxon>
        <taxon>Mycobacteriaceae</taxon>
        <taxon>Mycolicibacterium</taxon>
    </lineage>
</organism>
<feature type="transmembrane region" description="Helical" evidence="5">
    <location>
        <begin position="222"/>
        <end position="243"/>
    </location>
</feature>
<feature type="domain" description="Integral membrane bound transporter" evidence="6">
    <location>
        <begin position="238"/>
        <end position="359"/>
    </location>
</feature>
<comment type="subcellular location">
    <subcellularLocation>
        <location evidence="1">Membrane</location>
        <topology evidence="1">Multi-pass membrane protein</topology>
    </subcellularLocation>
</comment>
<keyword evidence="2 5" id="KW-0812">Transmembrane</keyword>
<keyword evidence="8" id="KW-1185">Reference proteome</keyword>
<dbReference type="EMBL" id="AP022612">
    <property type="protein sequence ID" value="BBZ33617.1"/>
    <property type="molecule type" value="Genomic_DNA"/>
</dbReference>
<accession>A0A7I7XWJ6</accession>
<evidence type="ECO:0000256" key="2">
    <source>
        <dbReference type="ARBA" id="ARBA00022692"/>
    </source>
</evidence>
<reference evidence="7" key="1">
    <citation type="journal article" date="2019" name="Emerg. Microbes Infect.">
        <title>Comprehensive subspecies identification of 175 nontuberculous mycobacteria species based on 7547 genomic profiles.</title>
        <authorList>
            <person name="Matsumoto Y."/>
            <person name="Kinjo T."/>
            <person name="Motooka D."/>
            <person name="Nabeya D."/>
            <person name="Jung N."/>
            <person name="Uechi K."/>
            <person name="Horii T."/>
            <person name="Iida T."/>
            <person name="Fujita J."/>
            <person name="Nakamura S."/>
        </authorList>
    </citation>
    <scope>NUCLEOTIDE SEQUENCE [LARGE SCALE GENOMIC DNA]</scope>
    <source>
        <strain evidence="7">JCM 13671</strain>
    </source>
</reference>
<feature type="transmembrane region" description="Helical" evidence="5">
    <location>
        <begin position="317"/>
        <end position="339"/>
    </location>
</feature>
<evidence type="ECO:0000256" key="1">
    <source>
        <dbReference type="ARBA" id="ARBA00004141"/>
    </source>
</evidence>
<evidence type="ECO:0000256" key="3">
    <source>
        <dbReference type="ARBA" id="ARBA00022989"/>
    </source>
</evidence>
<feature type="transmembrane region" description="Helical" evidence="5">
    <location>
        <begin position="162"/>
        <end position="190"/>
    </location>
</feature>
<dbReference type="AlphaFoldDB" id="A0A7I7XWJ6"/>
<protein>
    <submittedName>
        <fullName evidence="7">FUSC family protein</fullName>
    </submittedName>
</protein>
<feature type="transmembrane region" description="Helical" evidence="5">
    <location>
        <begin position="249"/>
        <end position="267"/>
    </location>
</feature>
<feature type="transmembrane region" description="Helical" evidence="5">
    <location>
        <begin position="37"/>
        <end position="58"/>
    </location>
</feature>
<dbReference type="GO" id="GO:0016020">
    <property type="term" value="C:membrane"/>
    <property type="evidence" value="ECO:0007669"/>
    <property type="project" value="UniProtKB-SubCell"/>
</dbReference>
<feature type="transmembrane region" description="Helical" evidence="5">
    <location>
        <begin position="279"/>
        <end position="305"/>
    </location>
</feature>
<sequence length="380" mass="38375">MLVSPVMTRFDHGWTALRHAVSADARRGVLRTDVRRAGFAVPLRVGLAVTLVFVVGGLLGQRDVVGFAALGALVSAFCRPDPYPVRLGRLLVLGVGITTAIGIGAVLGVGACPVVVEVAVISVLAGAAAYLVWSLHIVGPGAVVFMFGAVGAQSFAHDTGDVARAVAVTAAGAVIGVVAAMAPWFFVLAWRAITGASGSTESPAVQRESIWVTLRRAPHRSLAARAVRVGLAGAAGAAIAIGLGLDHPMWAAMGAVATMQGIGYHVAIHRGIQRLLGNVGGALLAAALLALPLGYWGAVVAIVVFQVAAEIASTVNYALTSVAVTPMALLLTGLGAGLAPHVALDRVLDTGVGIVTGIVTAAVTISVADAKQLPQAAQAH</sequence>
<feature type="transmembrane region" description="Helical" evidence="5">
    <location>
        <begin position="137"/>
        <end position="156"/>
    </location>
</feature>